<keyword evidence="2 7" id="KW-0813">Transport</keyword>
<evidence type="ECO:0000256" key="3">
    <source>
        <dbReference type="ARBA" id="ARBA00022475"/>
    </source>
</evidence>
<feature type="domain" description="ABC transmembrane type-1" evidence="9">
    <location>
        <begin position="143"/>
        <end position="323"/>
    </location>
</feature>
<dbReference type="RefSeq" id="WP_093891821.1">
    <property type="nucleotide sequence ID" value="NZ_FOQY01000048.1"/>
</dbReference>
<name>A0A1I4EDE9_9ACTN</name>
<evidence type="ECO:0000256" key="6">
    <source>
        <dbReference type="ARBA" id="ARBA00023136"/>
    </source>
</evidence>
<proteinExistence type="inferred from homology"/>
<evidence type="ECO:0000313" key="11">
    <source>
        <dbReference type="Proteomes" id="UP000199111"/>
    </source>
</evidence>
<evidence type="ECO:0000256" key="5">
    <source>
        <dbReference type="ARBA" id="ARBA00022989"/>
    </source>
</evidence>
<evidence type="ECO:0000259" key="9">
    <source>
        <dbReference type="PROSITE" id="PS50928"/>
    </source>
</evidence>
<dbReference type="Pfam" id="PF00528">
    <property type="entry name" value="BPD_transp_1"/>
    <property type="match status" value="1"/>
</dbReference>
<dbReference type="CDD" id="cd06261">
    <property type="entry name" value="TM_PBP2"/>
    <property type="match status" value="1"/>
</dbReference>
<feature type="transmembrane region" description="Helical" evidence="7">
    <location>
        <begin position="249"/>
        <end position="268"/>
    </location>
</feature>
<dbReference type="EMBL" id="FOQY01000048">
    <property type="protein sequence ID" value="SFL02617.1"/>
    <property type="molecule type" value="Genomic_DNA"/>
</dbReference>
<evidence type="ECO:0000256" key="1">
    <source>
        <dbReference type="ARBA" id="ARBA00004651"/>
    </source>
</evidence>
<dbReference type="GeneID" id="96303307"/>
<dbReference type="Gene3D" id="1.10.3720.10">
    <property type="entry name" value="MetI-like"/>
    <property type="match status" value="1"/>
</dbReference>
<dbReference type="GO" id="GO:0005886">
    <property type="term" value="C:plasma membrane"/>
    <property type="evidence" value="ECO:0007669"/>
    <property type="project" value="UniProtKB-SubCell"/>
</dbReference>
<evidence type="ECO:0000256" key="7">
    <source>
        <dbReference type="RuleBase" id="RU363032"/>
    </source>
</evidence>
<feature type="transmembrane region" description="Helical" evidence="7">
    <location>
        <begin position="209"/>
        <end position="228"/>
    </location>
</feature>
<keyword evidence="3" id="KW-1003">Cell membrane</keyword>
<feature type="transmembrane region" description="Helical" evidence="7">
    <location>
        <begin position="304"/>
        <end position="323"/>
    </location>
</feature>
<accession>A0A1I4EDE9</accession>
<keyword evidence="6 7" id="KW-0472">Membrane</keyword>
<feature type="transmembrane region" description="Helical" evidence="7">
    <location>
        <begin position="186"/>
        <end position="203"/>
    </location>
</feature>
<dbReference type="GO" id="GO:0055085">
    <property type="term" value="P:transmembrane transport"/>
    <property type="evidence" value="ECO:0007669"/>
    <property type="project" value="InterPro"/>
</dbReference>
<dbReference type="InterPro" id="IPR000515">
    <property type="entry name" value="MetI-like"/>
</dbReference>
<feature type="transmembrane region" description="Helical" evidence="7">
    <location>
        <begin position="150"/>
        <end position="174"/>
    </location>
</feature>
<organism evidence="10 11">
    <name type="scientific">Streptosporangium canum</name>
    <dbReference type="NCBI Taxonomy" id="324952"/>
    <lineage>
        <taxon>Bacteria</taxon>
        <taxon>Bacillati</taxon>
        <taxon>Actinomycetota</taxon>
        <taxon>Actinomycetes</taxon>
        <taxon>Streptosporangiales</taxon>
        <taxon>Streptosporangiaceae</taxon>
        <taxon>Streptosporangium</taxon>
    </lineage>
</organism>
<keyword evidence="5 7" id="KW-1133">Transmembrane helix</keyword>
<reference evidence="11" key="1">
    <citation type="submission" date="2016-10" db="EMBL/GenBank/DDBJ databases">
        <authorList>
            <person name="Varghese N."/>
            <person name="Submissions S."/>
        </authorList>
    </citation>
    <scope>NUCLEOTIDE SEQUENCE [LARGE SCALE GENOMIC DNA]</scope>
    <source>
        <strain evidence="11">CGMCC 4.2126</strain>
    </source>
</reference>
<keyword evidence="4 7" id="KW-0812">Transmembrane</keyword>
<dbReference type="Proteomes" id="UP000199111">
    <property type="component" value="Unassembled WGS sequence"/>
</dbReference>
<keyword evidence="11" id="KW-1185">Reference proteome</keyword>
<dbReference type="SUPFAM" id="SSF161098">
    <property type="entry name" value="MetI-like"/>
    <property type="match status" value="1"/>
</dbReference>
<dbReference type="PANTHER" id="PTHR30151:SF38">
    <property type="entry name" value="ALIPHATIC SULFONATES TRANSPORT PERMEASE PROTEIN SSUC-RELATED"/>
    <property type="match status" value="1"/>
</dbReference>
<feature type="compositionally biased region" description="Low complexity" evidence="8">
    <location>
        <begin position="15"/>
        <end position="72"/>
    </location>
</feature>
<dbReference type="InterPro" id="IPR035906">
    <property type="entry name" value="MetI-like_sf"/>
</dbReference>
<feature type="region of interest" description="Disordered" evidence="8">
    <location>
        <begin position="1"/>
        <end position="87"/>
    </location>
</feature>
<sequence>MTLEGVAQAPPTPTEGPAAASPAAASSAAAPPIAGSPAVTSSAAAPPIATSPAITSSATASPIATSPAATPPGDLEPPRYLGSPRRRPAVSTAVRGAVPLLLVTAWWYGTGSGAISPDVLAGPGAVLGALGELVATGQLGDYLLASARRAGLGVLAGGGIGLLLGVVAGLSALGEELIDPTMQMKRAVPFLALVPLFISWFGVEETFKVVLIAVAAVGPMYAYSYLGVRGADRKTVEAARGFGLTGPRLVLGVVIPTALPNILMALRICLSVSLTGLIAAEQIGATEGIGYLVTLAQQYYRSDYMVLCILIYAVLGLLIDLAIRGVERLAMPWRGHVAAR</sequence>
<evidence type="ECO:0000256" key="2">
    <source>
        <dbReference type="ARBA" id="ARBA00022448"/>
    </source>
</evidence>
<evidence type="ECO:0000313" key="10">
    <source>
        <dbReference type="EMBL" id="SFL02617.1"/>
    </source>
</evidence>
<protein>
    <submittedName>
        <fullName evidence="10">Sulfonate transport system permease protein</fullName>
    </submittedName>
</protein>
<evidence type="ECO:0000256" key="8">
    <source>
        <dbReference type="SAM" id="MobiDB-lite"/>
    </source>
</evidence>
<dbReference type="PROSITE" id="PS50928">
    <property type="entry name" value="ABC_TM1"/>
    <property type="match status" value="1"/>
</dbReference>
<dbReference type="AlphaFoldDB" id="A0A1I4EDE9"/>
<comment type="subcellular location">
    <subcellularLocation>
        <location evidence="1 7">Cell membrane</location>
        <topology evidence="1 7">Multi-pass membrane protein</topology>
    </subcellularLocation>
</comment>
<comment type="similarity">
    <text evidence="7">Belongs to the binding-protein-dependent transport system permease family.</text>
</comment>
<gene>
    <name evidence="10" type="ORF">SAMN05216275_14832</name>
</gene>
<evidence type="ECO:0000256" key="4">
    <source>
        <dbReference type="ARBA" id="ARBA00022692"/>
    </source>
</evidence>
<dbReference type="PANTHER" id="PTHR30151">
    <property type="entry name" value="ALKANE SULFONATE ABC TRANSPORTER-RELATED, MEMBRANE SUBUNIT"/>
    <property type="match status" value="1"/>
</dbReference>